<dbReference type="InterPro" id="IPR029063">
    <property type="entry name" value="SAM-dependent_MTases_sf"/>
</dbReference>
<dbReference type="Pfam" id="PF01209">
    <property type="entry name" value="Ubie_methyltran"/>
    <property type="match status" value="1"/>
</dbReference>
<dbReference type="PROSITE" id="PS51608">
    <property type="entry name" value="SAM_MT_UBIE"/>
    <property type="match status" value="1"/>
</dbReference>
<dbReference type="InterPro" id="IPR023576">
    <property type="entry name" value="UbiE/COQ5_MeTrFase_CS"/>
</dbReference>
<dbReference type="Proteomes" id="UP001258945">
    <property type="component" value="Unassembled WGS sequence"/>
</dbReference>
<dbReference type="RefSeq" id="WP_314285380.1">
    <property type="nucleotide sequence ID" value="NZ_JAVVDO010000072.1"/>
</dbReference>
<gene>
    <name evidence="6" type="ORF">RQ831_22000</name>
</gene>
<name>A0ABU3MLN9_9PROT</name>
<evidence type="ECO:0000256" key="5">
    <source>
        <dbReference type="ARBA" id="ARBA00022691"/>
    </source>
</evidence>
<protein>
    <submittedName>
        <fullName evidence="6">Class I SAM-dependent methyltransferase</fullName>
        <ecNumber evidence="6">2.1.1.-</ecNumber>
    </submittedName>
</protein>
<dbReference type="CDD" id="cd02440">
    <property type="entry name" value="AdoMet_MTases"/>
    <property type="match status" value="1"/>
</dbReference>
<dbReference type="InterPro" id="IPR004033">
    <property type="entry name" value="UbiE/COQ5_MeTrFase"/>
</dbReference>
<dbReference type="PANTHER" id="PTHR43591">
    <property type="entry name" value="METHYLTRANSFERASE"/>
    <property type="match status" value="1"/>
</dbReference>
<comment type="caution">
    <text evidence="6">The sequence shown here is derived from an EMBL/GenBank/DDBJ whole genome shotgun (WGS) entry which is preliminary data.</text>
</comment>
<dbReference type="PROSITE" id="PS01184">
    <property type="entry name" value="UBIE_2"/>
    <property type="match status" value="1"/>
</dbReference>
<keyword evidence="2 6" id="KW-0489">Methyltransferase</keyword>
<keyword evidence="1" id="KW-0474">Menaquinone biosynthesis</keyword>
<organism evidence="6 7">
    <name type="scientific">Roseomonas gilardii</name>
    <dbReference type="NCBI Taxonomy" id="257708"/>
    <lineage>
        <taxon>Bacteria</taxon>
        <taxon>Pseudomonadati</taxon>
        <taxon>Pseudomonadota</taxon>
        <taxon>Alphaproteobacteria</taxon>
        <taxon>Acetobacterales</taxon>
        <taxon>Roseomonadaceae</taxon>
        <taxon>Roseomonas</taxon>
    </lineage>
</organism>
<reference evidence="6 7" key="1">
    <citation type="journal article" date="2019" name="Microb. Pathog.">
        <title>Comparison of VITEK 2, MALDI-TOF MS, 16S rRNA gene sequencing, and whole-genome sequencing for identification of Roseomonas mucosa.</title>
        <authorList>
            <person name="Rudolph W.W."/>
            <person name="Gunzer F."/>
            <person name="Trauth M."/>
            <person name="Bunk B."/>
            <person name="Bigge R."/>
            <person name="Schrottner P."/>
        </authorList>
    </citation>
    <scope>NUCLEOTIDE SEQUENCE [LARGE SCALE GENOMIC DNA]</scope>
    <source>
        <strain evidence="6 7">DSM 103800</strain>
    </source>
</reference>
<dbReference type="EMBL" id="JAVVDO010000072">
    <property type="protein sequence ID" value="MDT8333732.1"/>
    <property type="molecule type" value="Genomic_DNA"/>
</dbReference>
<evidence type="ECO:0000256" key="3">
    <source>
        <dbReference type="ARBA" id="ARBA00022679"/>
    </source>
</evidence>
<keyword evidence="4" id="KW-0831">Ubiquinone biosynthesis</keyword>
<dbReference type="Gene3D" id="3.40.50.150">
    <property type="entry name" value="Vaccinia Virus protein VP39"/>
    <property type="match status" value="1"/>
</dbReference>
<keyword evidence="3 6" id="KW-0808">Transferase</keyword>
<evidence type="ECO:0000313" key="6">
    <source>
        <dbReference type="EMBL" id="MDT8333732.1"/>
    </source>
</evidence>
<keyword evidence="7" id="KW-1185">Reference proteome</keyword>
<evidence type="ECO:0000256" key="1">
    <source>
        <dbReference type="ARBA" id="ARBA00022428"/>
    </source>
</evidence>
<dbReference type="GO" id="GO:0008168">
    <property type="term" value="F:methyltransferase activity"/>
    <property type="evidence" value="ECO:0007669"/>
    <property type="project" value="UniProtKB-KW"/>
</dbReference>
<dbReference type="SUPFAM" id="SSF53335">
    <property type="entry name" value="S-adenosyl-L-methionine-dependent methyltransferases"/>
    <property type="match status" value="1"/>
</dbReference>
<dbReference type="GO" id="GO:0032259">
    <property type="term" value="P:methylation"/>
    <property type="evidence" value="ECO:0007669"/>
    <property type="project" value="UniProtKB-KW"/>
</dbReference>
<evidence type="ECO:0000313" key="7">
    <source>
        <dbReference type="Proteomes" id="UP001258945"/>
    </source>
</evidence>
<evidence type="ECO:0000256" key="2">
    <source>
        <dbReference type="ARBA" id="ARBA00022603"/>
    </source>
</evidence>
<evidence type="ECO:0000256" key="4">
    <source>
        <dbReference type="ARBA" id="ARBA00022688"/>
    </source>
</evidence>
<sequence length="256" mass="27883">MGATLKDMSTATGEAPHPTMSRYYTEDSHRAAFVRQLFDDTAGQYDRINTVFSLGTGEWYRRHALRRAGLGRGDRVLDVAVGTGLTARAAAAVTGDAARVVGLDPSAGMLAEARRSLSSPLVQGRAEALPLASESMDFLSMGYALRHVSDLAVTFAEFRRVLRPGGTLVLLEIGRPDRPLARWAARAYLGGIVPFLCRLAVPGRRSGTLMQYYWETIDACVPAERILSHLHDGGFANVRCETALGLFRSYIAQRPV</sequence>
<dbReference type="EC" id="2.1.1.-" evidence="6"/>
<proteinExistence type="predicted"/>
<keyword evidence="5" id="KW-0949">S-adenosyl-L-methionine</keyword>
<dbReference type="PANTHER" id="PTHR43591:SF24">
    <property type="entry name" value="2-METHOXY-6-POLYPRENYL-1,4-BENZOQUINOL METHYLASE, MITOCHONDRIAL"/>
    <property type="match status" value="1"/>
</dbReference>
<accession>A0ABU3MLN9</accession>